<comment type="caution">
    <text evidence="2">The sequence shown here is derived from an EMBL/GenBank/DDBJ whole genome shotgun (WGS) entry which is preliminary data.</text>
</comment>
<evidence type="ECO:0008006" key="4">
    <source>
        <dbReference type="Google" id="ProtNLM"/>
    </source>
</evidence>
<keyword evidence="3" id="KW-1185">Reference proteome</keyword>
<accession>A0A8J3G3G1</accession>
<dbReference type="Proteomes" id="UP000634004">
    <property type="component" value="Unassembled WGS sequence"/>
</dbReference>
<dbReference type="InterPro" id="IPR034122">
    <property type="entry name" value="Retropepsin-like_bacterial"/>
</dbReference>
<dbReference type="CDD" id="cd05483">
    <property type="entry name" value="retropepsin_like_bacteria"/>
    <property type="match status" value="1"/>
</dbReference>
<keyword evidence="1" id="KW-0472">Membrane</keyword>
<dbReference type="NCBIfam" id="TIGR02281">
    <property type="entry name" value="clan_AA_DTGA"/>
    <property type="match status" value="1"/>
</dbReference>
<organism evidence="2 3">
    <name type="scientific">Algimonas arctica</name>
    <dbReference type="NCBI Taxonomy" id="1479486"/>
    <lineage>
        <taxon>Bacteria</taxon>
        <taxon>Pseudomonadati</taxon>
        <taxon>Pseudomonadota</taxon>
        <taxon>Alphaproteobacteria</taxon>
        <taxon>Maricaulales</taxon>
        <taxon>Robiginitomaculaceae</taxon>
        <taxon>Algimonas</taxon>
    </lineage>
</organism>
<dbReference type="GO" id="GO:0004190">
    <property type="term" value="F:aspartic-type endopeptidase activity"/>
    <property type="evidence" value="ECO:0007669"/>
    <property type="project" value="InterPro"/>
</dbReference>
<dbReference type="InterPro" id="IPR001969">
    <property type="entry name" value="Aspartic_peptidase_AS"/>
</dbReference>
<dbReference type="InterPro" id="IPR011969">
    <property type="entry name" value="Clan_AA_Asp_peptidase_C"/>
</dbReference>
<keyword evidence="1" id="KW-0812">Transmembrane</keyword>
<dbReference type="GO" id="GO:0006508">
    <property type="term" value="P:proteolysis"/>
    <property type="evidence" value="ECO:0007669"/>
    <property type="project" value="InterPro"/>
</dbReference>
<evidence type="ECO:0000313" key="2">
    <source>
        <dbReference type="EMBL" id="GHB02371.1"/>
    </source>
</evidence>
<sequence length="174" mass="18812">MSPTFMFQVAVLIGASIGGTYYLADNMDVEETKVEVEDIKPGYQSKQETPLARGSVVSIPRTNGQFFAQGRVNSGSVRFLVDTGASTVALTLEDARKSGIKVNTLVYNVPVDTANGRVMAANALLKEVRIGGVRVTNVRALVLSEGLHISLLGMTFLGELQKVEVMPNQLILRR</sequence>
<reference evidence="2" key="2">
    <citation type="submission" date="2020-09" db="EMBL/GenBank/DDBJ databases">
        <authorList>
            <person name="Sun Q."/>
            <person name="Kim S."/>
        </authorList>
    </citation>
    <scope>NUCLEOTIDE SEQUENCE</scope>
    <source>
        <strain evidence="2">KCTC 32513</strain>
    </source>
</reference>
<dbReference type="RefSeq" id="WP_189499218.1">
    <property type="nucleotide sequence ID" value="NZ_BMZH01000014.1"/>
</dbReference>
<dbReference type="AlphaFoldDB" id="A0A8J3G3G1"/>
<evidence type="ECO:0000256" key="1">
    <source>
        <dbReference type="SAM" id="Phobius"/>
    </source>
</evidence>
<proteinExistence type="predicted"/>
<evidence type="ECO:0000313" key="3">
    <source>
        <dbReference type="Proteomes" id="UP000634004"/>
    </source>
</evidence>
<feature type="transmembrane region" description="Helical" evidence="1">
    <location>
        <begin position="6"/>
        <end position="24"/>
    </location>
</feature>
<gene>
    <name evidence="2" type="ORF">GCM10009069_26370</name>
</gene>
<reference evidence="2" key="1">
    <citation type="journal article" date="2014" name="Int. J. Syst. Evol. Microbiol.">
        <title>Complete genome sequence of Corynebacterium casei LMG S-19264T (=DSM 44701T), isolated from a smear-ripened cheese.</title>
        <authorList>
            <consortium name="US DOE Joint Genome Institute (JGI-PGF)"/>
            <person name="Walter F."/>
            <person name="Albersmeier A."/>
            <person name="Kalinowski J."/>
            <person name="Ruckert C."/>
        </authorList>
    </citation>
    <scope>NUCLEOTIDE SEQUENCE</scope>
    <source>
        <strain evidence="2">KCTC 32513</strain>
    </source>
</reference>
<dbReference type="PROSITE" id="PS00141">
    <property type="entry name" value="ASP_PROTEASE"/>
    <property type="match status" value="1"/>
</dbReference>
<dbReference type="SUPFAM" id="SSF50630">
    <property type="entry name" value="Acid proteases"/>
    <property type="match status" value="1"/>
</dbReference>
<dbReference type="InterPro" id="IPR021109">
    <property type="entry name" value="Peptidase_aspartic_dom_sf"/>
</dbReference>
<protein>
    <recommendedName>
        <fullName evidence="4">TIGR02281 family clan AA aspartic protease</fullName>
    </recommendedName>
</protein>
<keyword evidence="1" id="KW-1133">Transmembrane helix</keyword>
<name>A0A8J3G3G1_9PROT</name>
<dbReference type="EMBL" id="BMZH01000014">
    <property type="protein sequence ID" value="GHB02371.1"/>
    <property type="molecule type" value="Genomic_DNA"/>
</dbReference>
<dbReference type="Gene3D" id="2.40.70.10">
    <property type="entry name" value="Acid Proteases"/>
    <property type="match status" value="1"/>
</dbReference>
<dbReference type="Pfam" id="PF13975">
    <property type="entry name" value="gag-asp_proteas"/>
    <property type="match status" value="1"/>
</dbReference>